<dbReference type="Gene3D" id="3.30.830.10">
    <property type="entry name" value="Metalloenzyme, LuxS/M16 peptidase-like"/>
    <property type="match status" value="2"/>
</dbReference>
<reference evidence="4" key="1">
    <citation type="journal article" date="2019" name="Nat. Commun.">
        <title>Expansion of phycobilisome linker gene families in mesophilic red algae.</title>
        <authorList>
            <person name="Lee J."/>
            <person name="Kim D."/>
            <person name="Bhattacharya D."/>
            <person name="Yoon H.S."/>
        </authorList>
    </citation>
    <scope>NUCLEOTIDE SEQUENCE [LARGE SCALE GENOMIC DNA]</scope>
    <source>
        <strain evidence="4">CCMP 1328</strain>
    </source>
</reference>
<dbReference type="InterPro" id="IPR011249">
    <property type="entry name" value="Metalloenz_LuxS/M16"/>
</dbReference>
<keyword evidence="3" id="KW-0378">Hydrolase</keyword>
<dbReference type="Pfam" id="PF00675">
    <property type="entry name" value="Peptidase_M16"/>
    <property type="match status" value="1"/>
</dbReference>
<protein>
    <submittedName>
        <fullName evidence="3">Putative zinc protease-like protein y4wB</fullName>
    </submittedName>
</protein>
<name>A0A5J4YV81_PORPP</name>
<comment type="caution">
    <text evidence="3">The sequence shown here is derived from an EMBL/GenBank/DDBJ whole genome shotgun (WGS) entry which is preliminary data.</text>
</comment>
<dbReference type="Proteomes" id="UP000324585">
    <property type="component" value="Unassembled WGS sequence"/>
</dbReference>
<dbReference type="AlphaFoldDB" id="A0A5J4YV81"/>
<keyword evidence="3" id="KW-0645">Protease</keyword>
<dbReference type="Pfam" id="PF05193">
    <property type="entry name" value="Peptidase_M16_C"/>
    <property type="match status" value="1"/>
</dbReference>
<dbReference type="GO" id="GO:0046872">
    <property type="term" value="F:metal ion binding"/>
    <property type="evidence" value="ECO:0007669"/>
    <property type="project" value="InterPro"/>
</dbReference>
<feature type="domain" description="Peptidase M16 N-terminal" evidence="1">
    <location>
        <begin position="169"/>
        <end position="299"/>
    </location>
</feature>
<accession>A0A5J4YV81</accession>
<dbReference type="EMBL" id="VRMN01000004">
    <property type="protein sequence ID" value="KAA8495098.1"/>
    <property type="molecule type" value="Genomic_DNA"/>
</dbReference>
<feature type="domain" description="Peptidase M16 C-terminal" evidence="2">
    <location>
        <begin position="319"/>
        <end position="500"/>
    </location>
</feature>
<evidence type="ECO:0000313" key="3">
    <source>
        <dbReference type="EMBL" id="KAA8495098.1"/>
    </source>
</evidence>
<evidence type="ECO:0000259" key="1">
    <source>
        <dbReference type="Pfam" id="PF00675"/>
    </source>
</evidence>
<gene>
    <name evidence="3" type="ORF">FVE85_3339</name>
</gene>
<evidence type="ECO:0000259" key="2">
    <source>
        <dbReference type="Pfam" id="PF05193"/>
    </source>
</evidence>
<dbReference type="GO" id="GO:0006508">
    <property type="term" value="P:proteolysis"/>
    <property type="evidence" value="ECO:0007669"/>
    <property type="project" value="UniProtKB-KW"/>
</dbReference>
<organism evidence="3 4">
    <name type="scientific">Porphyridium purpureum</name>
    <name type="common">Red alga</name>
    <name type="synonym">Porphyridium cruentum</name>
    <dbReference type="NCBI Taxonomy" id="35688"/>
    <lineage>
        <taxon>Eukaryota</taxon>
        <taxon>Rhodophyta</taxon>
        <taxon>Bangiophyceae</taxon>
        <taxon>Porphyridiales</taxon>
        <taxon>Porphyridiaceae</taxon>
        <taxon>Porphyridium</taxon>
    </lineage>
</organism>
<dbReference type="PANTHER" id="PTHR11851">
    <property type="entry name" value="METALLOPROTEASE"/>
    <property type="match status" value="1"/>
</dbReference>
<dbReference type="OMA" id="QAFVYFG"/>
<sequence length="594" mass="64662">MHRCLNTVHTLLRINAIPQKMFAMCSTICSVQDESEANGSFVVMSHCFLHSSVFVGAGGLPSSRSSSRYAVCMSGASDPPPGNSVPVVASPPSLKRCKAVFAGIAAAAMVVLLGQQEPAVAFTAGPPVAASQIELGRAHTTLEFAPLAELKLPQYTRLELQNGLQIYLMEDHQVPLVSGSIVFHAGTRVEPMSKKGLASIYASVLRLGGSESLPGKQLDVMLEDRAASIEAGADSSSFGVSFACLREDLEVVLSLMADVLQHPALPEAEMARAQQRALGGIARRNDDPNAILSREMAKVVYGENSPYALTAEKATIRALTREDLIGYHARYMAPNNALMGIVGDFDSKALAKQLRDLYDEKQWPRNERATAPEVPNALASADSQKGTISLAEKREVSQAYVRMGHLGGRLDDPDYYALDVMNSILNGLGGRLFNEIRSKAGLAYSVSGSWYPAFDHEGVFYAGGETDAKNTGAFIRKMLDVLSALDKDPPTAQEVEDAKRSTLNSFVFNFESPADVLSRVIKYAFYNYPEDFAEQYPKRIAKVTPQDVAKVLNQRVEQDRFSFVVVGEKAKILPSLQKELPSLPIRERDVRIKE</sequence>
<evidence type="ECO:0000313" key="4">
    <source>
        <dbReference type="Proteomes" id="UP000324585"/>
    </source>
</evidence>
<dbReference type="SUPFAM" id="SSF63411">
    <property type="entry name" value="LuxS/MPP-like metallohydrolase"/>
    <property type="match status" value="2"/>
</dbReference>
<dbReference type="InterPro" id="IPR007863">
    <property type="entry name" value="Peptidase_M16_C"/>
</dbReference>
<dbReference type="GO" id="GO:0008233">
    <property type="term" value="F:peptidase activity"/>
    <property type="evidence" value="ECO:0007669"/>
    <property type="project" value="UniProtKB-KW"/>
</dbReference>
<keyword evidence="4" id="KW-1185">Reference proteome</keyword>
<dbReference type="OrthoDB" id="4365at2759"/>
<dbReference type="InterPro" id="IPR011765">
    <property type="entry name" value="Pept_M16_N"/>
</dbReference>
<proteinExistence type="predicted"/>
<dbReference type="InterPro" id="IPR050361">
    <property type="entry name" value="MPP/UQCRC_Complex"/>
</dbReference>
<dbReference type="PANTHER" id="PTHR11851:SF225">
    <property type="entry name" value="NON-PEPTIDASE HOMOLOG YMXG"/>
    <property type="match status" value="1"/>
</dbReference>